<evidence type="ECO:0000256" key="1">
    <source>
        <dbReference type="SAM" id="MobiDB-lite"/>
    </source>
</evidence>
<dbReference type="AlphaFoldDB" id="A0A2G2YG44"/>
<organism evidence="2 3">
    <name type="scientific">Capsicum annuum</name>
    <name type="common">Capsicum pepper</name>
    <dbReference type="NCBI Taxonomy" id="4072"/>
    <lineage>
        <taxon>Eukaryota</taxon>
        <taxon>Viridiplantae</taxon>
        <taxon>Streptophyta</taxon>
        <taxon>Embryophyta</taxon>
        <taxon>Tracheophyta</taxon>
        <taxon>Spermatophyta</taxon>
        <taxon>Magnoliopsida</taxon>
        <taxon>eudicotyledons</taxon>
        <taxon>Gunneridae</taxon>
        <taxon>Pentapetalae</taxon>
        <taxon>asterids</taxon>
        <taxon>lamiids</taxon>
        <taxon>Solanales</taxon>
        <taxon>Solanaceae</taxon>
        <taxon>Solanoideae</taxon>
        <taxon>Capsiceae</taxon>
        <taxon>Capsicum</taxon>
    </lineage>
</organism>
<dbReference type="Gene3D" id="3.60.10.10">
    <property type="entry name" value="Endonuclease/exonuclease/phosphatase"/>
    <property type="match status" value="1"/>
</dbReference>
<sequence length="170" mass="18956">MHNKKNNIPSVFPEVGSGEGKVYANHTTISEDQVSSDESLEVAGSTSKKKSRKVSSKNHDQSDIASEELSIESNDIKGKKKVSSAHIGGSEGVDLSVNQDEPWAIFYHKKPRDGWIVYNPKTIRPTPLSKDTEHVKLLSWNVNGLRDLLKLKKLCIQQLADREDFDVLCL</sequence>
<comment type="caution">
    <text evidence="2">The sequence shown here is derived from an EMBL/GenBank/DDBJ whole genome shotgun (WGS) entry which is preliminary data.</text>
</comment>
<dbReference type="Proteomes" id="UP000222542">
    <property type="component" value="Unassembled WGS sequence"/>
</dbReference>
<proteinExistence type="predicted"/>
<feature type="compositionally biased region" description="Basic residues" evidence="1">
    <location>
        <begin position="47"/>
        <end position="56"/>
    </location>
</feature>
<evidence type="ECO:0000313" key="2">
    <source>
        <dbReference type="EMBL" id="PHT68697.1"/>
    </source>
</evidence>
<protein>
    <submittedName>
        <fullName evidence="2">Uncharacterized protein</fullName>
    </submittedName>
</protein>
<dbReference type="Gramene" id="PHT68697">
    <property type="protein sequence ID" value="PHT68697"/>
    <property type="gene ID" value="T459_28184"/>
</dbReference>
<dbReference type="InterPro" id="IPR036691">
    <property type="entry name" value="Endo/exonu/phosph_ase_sf"/>
</dbReference>
<reference evidence="2 3" key="1">
    <citation type="journal article" date="2014" name="Nat. Genet.">
        <title>Genome sequence of the hot pepper provides insights into the evolution of pungency in Capsicum species.</title>
        <authorList>
            <person name="Kim S."/>
            <person name="Park M."/>
            <person name="Yeom S.I."/>
            <person name="Kim Y.M."/>
            <person name="Lee J.M."/>
            <person name="Lee H.A."/>
            <person name="Seo E."/>
            <person name="Choi J."/>
            <person name="Cheong K."/>
            <person name="Kim K.T."/>
            <person name="Jung K."/>
            <person name="Lee G.W."/>
            <person name="Oh S.K."/>
            <person name="Bae C."/>
            <person name="Kim S.B."/>
            <person name="Lee H.Y."/>
            <person name="Kim S.Y."/>
            <person name="Kim M.S."/>
            <person name="Kang B.C."/>
            <person name="Jo Y.D."/>
            <person name="Yang H.B."/>
            <person name="Jeong H.J."/>
            <person name="Kang W.H."/>
            <person name="Kwon J.K."/>
            <person name="Shin C."/>
            <person name="Lim J.Y."/>
            <person name="Park J.H."/>
            <person name="Huh J.H."/>
            <person name="Kim J.S."/>
            <person name="Kim B.D."/>
            <person name="Cohen O."/>
            <person name="Paran I."/>
            <person name="Suh M.C."/>
            <person name="Lee S.B."/>
            <person name="Kim Y.K."/>
            <person name="Shin Y."/>
            <person name="Noh S.J."/>
            <person name="Park J."/>
            <person name="Seo Y.S."/>
            <person name="Kwon S.Y."/>
            <person name="Kim H.A."/>
            <person name="Park J.M."/>
            <person name="Kim H.J."/>
            <person name="Choi S.B."/>
            <person name="Bosland P.W."/>
            <person name="Reeves G."/>
            <person name="Jo S.H."/>
            <person name="Lee B.W."/>
            <person name="Cho H.T."/>
            <person name="Choi H.S."/>
            <person name="Lee M.S."/>
            <person name="Yu Y."/>
            <person name="Do Choi Y."/>
            <person name="Park B.S."/>
            <person name="van Deynze A."/>
            <person name="Ashrafi H."/>
            <person name="Hill T."/>
            <person name="Kim W.T."/>
            <person name="Pai H.S."/>
            <person name="Ahn H.K."/>
            <person name="Yeam I."/>
            <person name="Giovannoni J.J."/>
            <person name="Rose J.K."/>
            <person name="Sorensen I."/>
            <person name="Lee S.J."/>
            <person name="Kim R.W."/>
            <person name="Choi I.Y."/>
            <person name="Choi B.S."/>
            <person name="Lim J.S."/>
            <person name="Lee Y.H."/>
            <person name="Choi D."/>
        </authorList>
    </citation>
    <scope>NUCLEOTIDE SEQUENCE [LARGE SCALE GENOMIC DNA]</scope>
    <source>
        <strain evidence="3">cv. CM334</strain>
    </source>
</reference>
<reference evidence="2 3" key="2">
    <citation type="journal article" date="2017" name="Genome Biol.">
        <title>New reference genome sequences of hot pepper reveal the massive evolution of plant disease-resistance genes by retroduplication.</title>
        <authorList>
            <person name="Kim S."/>
            <person name="Park J."/>
            <person name="Yeom S.I."/>
            <person name="Kim Y.M."/>
            <person name="Seo E."/>
            <person name="Kim K.T."/>
            <person name="Kim M.S."/>
            <person name="Lee J.M."/>
            <person name="Cheong K."/>
            <person name="Shin H.S."/>
            <person name="Kim S.B."/>
            <person name="Han K."/>
            <person name="Lee J."/>
            <person name="Park M."/>
            <person name="Lee H.A."/>
            <person name="Lee H.Y."/>
            <person name="Lee Y."/>
            <person name="Oh S."/>
            <person name="Lee J.H."/>
            <person name="Choi E."/>
            <person name="Choi E."/>
            <person name="Lee S.E."/>
            <person name="Jeon J."/>
            <person name="Kim H."/>
            <person name="Choi G."/>
            <person name="Song H."/>
            <person name="Lee J."/>
            <person name="Lee S.C."/>
            <person name="Kwon J.K."/>
            <person name="Lee H.Y."/>
            <person name="Koo N."/>
            <person name="Hong Y."/>
            <person name="Kim R.W."/>
            <person name="Kang W.H."/>
            <person name="Huh J.H."/>
            <person name="Kang B.C."/>
            <person name="Yang T.J."/>
            <person name="Lee Y.H."/>
            <person name="Bennetzen J.L."/>
            <person name="Choi D."/>
        </authorList>
    </citation>
    <scope>NUCLEOTIDE SEQUENCE [LARGE SCALE GENOMIC DNA]</scope>
    <source>
        <strain evidence="3">cv. CM334</strain>
    </source>
</reference>
<evidence type="ECO:0000313" key="3">
    <source>
        <dbReference type="Proteomes" id="UP000222542"/>
    </source>
</evidence>
<name>A0A2G2YG44_CAPAN</name>
<dbReference type="STRING" id="4072.A0A2G2YG44"/>
<feature type="region of interest" description="Disordered" evidence="1">
    <location>
        <begin position="1"/>
        <end position="70"/>
    </location>
</feature>
<keyword evidence="3" id="KW-1185">Reference proteome</keyword>
<gene>
    <name evidence="2" type="ORF">T459_28184</name>
</gene>
<dbReference type="SUPFAM" id="SSF56219">
    <property type="entry name" value="DNase I-like"/>
    <property type="match status" value="1"/>
</dbReference>
<accession>A0A2G2YG44</accession>
<dbReference type="EMBL" id="AYRZ02000011">
    <property type="protein sequence ID" value="PHT68697.1"/>
    <property type="molecule type" value="Genomic_DNA"/>
</dbReference>